<reference evidence="1 2" key="1">
    <citation type="submission" date="2018-02" db="EMBL/GenBank/DDBJ databases">
        <title>Genome sequence of the basidiomycete white-rot fungus Phlebia centrifuga.</title>
        <authorList>
            <person name="Granchi Z."/>
            <person name="Peng M."/>
            <person name="de Vries R.P."/>
            <person name="Hilden K."/>
            <person name="Makela M.R."/>
            <person name="Grigoriev I."/>
            <person name="Riley R."/>
        </authorList>
    </citation>
    <scope>NUCLEOTIDE SEQUENCE [LARGE SCALE GENOMIC DNA]</scope>
    <source>
        <strain evidence="1 2">FBCC195</strain>
    </source>
</reference>
<keyword evidence="2" id="KW-1185">Reference proteome</keyword>
<organism evidence="1 2">
    <name type="scientific">Hermanssonia centrifuga</name>
    <dbReference type="NCBI Taxonomy" id="98765"/>
    <lineage>
        <taxon>Eukaryota</taxon>
        <taxon>Fungi</taxon>
        <taxon>Dikarya</taxon>
        <taxon>Basidiomycota</taxon>
        <taxon>Agaricomycotina</taxon>
        <taxon>Agaricomycetes</taxon>
        <taxon>Polyporales</taxon>
        <taxon>Meruliaceae</taxon>
        <taxon>Hermanssonia</taxon>
    </lineage>
</organism>
<comment type="caution">
    <text evidence="1">The sequence shown here is derived from an EMBL/GenBank/DDBJ whole genome shotgun (WGS) entry which is preliminary data.</text>
</comment>
<name>A0A2R6NZK3_9APHY</name>
<accession>A0A2R6NZK3</accession>
<gene>
    <name evidence="1" type="ORF">PHLCEN_2v6413</name>
</gene>
<evidence type="ECO:0000313" key="2">
    <source>
        <dbReference type="Proteomes" id="UP000186601"/>
    </source>
</evidence>
<dbReference type="EMBL" id="MLYV02000622">
    <property type="protein sequence ID" value="PSR81334.1"/>
    <property type="molecule type" value="Genomic_DNA"/>
</dbReference>
<dbReference type="Proteomes" id="UP000186601">
    <property type="component" value="Unassembled WGS sequence"/>
</dbReference>
<sequence>MNIAQILVTTLVVYGEQDVPSLTSIIGNMGQNLDHGFEEELSEECHDDIVVGEISALDTTFDDEELAVEDSAAMQEVRTL</sequence>
<protein>
    <submittedName>
        <fullName evidence="1">Uncharacterized protein</fullName>
    </submittedName>
</protein>
<proteinExistence type="predicted"/>
<evidence type="ECO:0000313" key="1">
    <source>
        <dbReference type="EMBL" id="PSR81334.1"/>
    </source>
</evidence>
<dbReference type="AlphaFoldDB" id="A0A2R6NZK3"/>